<proteinExistence type="predicted"/>
<evidence type="ECO:0000313" key="1">
    <source>
        <dbReference type="EMBL" id="AIJ26787.1"/>
    </source>
</evidence>
<accession>A0A076N9S1</accession>
<dbReference type="RefSeq" id="WP_017985559.1">
    <property type="nucleotide sequence ID" value="NZ_AQUL01000001.1"/>
</dbReference>
<dbReference type="Proteomes" id="UP000062973">
    <property type="component" value="Chromosome"/>
</dbReference>
<sequence length="147" mass="15571">MLGVDVAERPAAPCRLAPFMVVGKVNGRDEAARAAGPAEALSLMLGWLAADVDATAVWYLREDWPGPVTVIGRQAPGTARETRRCAHLFPLEPGAVLRGALTAGCGARLRLPEIEWLPLGAGMPCEHCLATAGVCRNPRPLLEGGRR</sequence>
<dbReference type="KEGG" id="amq:AMETH_6695"/>
<evidence type="ECO:0000313" key="2">
    <source>
        <dbReference type="Proteomes" id="UP000062973"/>
    </source>
</evidence>
<protein>
    <submittedName>
        <fullName evidence="1">Uncharacterized protein</fullName>
    </submittedName>
</protein>
<dbReference type="PATRIC" id="fig|1068978.7.peg.7190"/>
<reference evidence="1 2" key="1">
    <citation type="submission" date="2014-07" db="EMBL/GenBank/DDBJ databases">
        <title>Whole Genome Sequence of the Amycolatopsis methanolica 239.</title>
        <authorList>
            <person name="Tang B."/>
        </authorList>
    </citation>
    <scope>NUCLEOTIDE SEQUENCE [LARGE SCALE GENOMIC DNA]</scope>
    <source>
        <strain evidence="1 2">239</strain>
    </source>
</reference>
<keyword evidence="2" id="KW-1185">Reference proteome</keyword>
<name>A0A076N9S1_AMYME</name>
<organism evidence="1 2">
    <name type="scientific">Amycolatopsis methanolica 239</name>
    <dbReference type="NCBI Taxonomy" id="1068978"/>
    <lineage>
        <taxon>Bacteria</taxon>
        <taxon>Bacillati</taxon>
        <taxon>Actinomycetota</taxon>
        <taxon>Actinomycetes</taxon>
        <taxon>Pseudonocardiales</taxon>
        <taxon>Pseudonocardiaceae</taxon>
        <taxon>Amycolatopsis</taxon>
        <taxon>Amycolatopsis methanolica group</taxon>
    </lineage>
</organism>
<gene>
    <name evidence="1" type="ORF">AMETH_6695</name>
</gene>
<dbReference type="AlphaFoldDB" id="A0A076N9S1"/>
<dbReference type="HOGENOM" id="CLU_1764158_0_0_11"/>
<dbReference type="EMBL" id="CP009110">
    <property type="protein sequence ID" value="AIJ26787.1"/>
    <property type="molecule type" value="Genomic_DNA"/>
</dbReference>